<evidence type="ECO:0000313" key="12">
    <source>
        <dbReference type="Proteomes" id="UP000243006"/>
    </source>
</evidence>
<comment type="subcellular location">
    <subcellularLocation>
        <location evidence="1">Membrane</location>
        <topology evidence="1">Multi-pass membrane protein</topology>
    </subcellularLocation>
</comment>
<keyword evidence="7" id="KW-0325">Glycoprotein</keyword>
<gene>
    <name evidence="11" type="ORF">D917_08304</name>
</gene>
<evidence type="ECO:0000256" key="8">
    <source>
        <dbReference type="ARBA" id="ARBA00023224"/>
    </source>
</evidence>
<reference evidence="11 12" key="1">
    <citation type="submission" date="2015-04" db="EMBL/GenBank/DDBJ databases">
        <title>Draft genome of the roundworm Trichinella nativa.</title>
        <authorList>
            <person name="Mitreva M."/>
        </authorList>
    </citation>
    <scope>NUCLEOTIDE SEQUENCE [LARGE SCALE GENOMIC DNA]</scope>
    <source>
        <strain evidence="11 12">ISS45</strain>
    </source>
</reference>
<comment type="caution">
    <text evidence="11">The sequence shown here is derived from an EMBL/GenBank/DDBJ whole genome shotgun (WGS) entry which is preliminary data.</text>
</comment>
<organism evidence="11 12">
    <name type="scientific">Trichinella nativa</name>
    <dbReference type="NCBI Taxonomy" id="6335"/>
    <lineage>
        <taxon>Eukaryota</taxon>
        <taxon>Metazoa</taxon>
        <taxon>Ecdysozoa</taxon>
        <taxon>Nematoda</taxon>
        <taxon>Enoplea</taxon>
        <taxon>Dorylaimia</taxon>
        <taxon>Trichinellida</taxon>
        <taxon>Trichinellidae</taxon>
        <taxon>Trichinella</taxon>
    </lineage>
</organism>
<proteinExistence type="predicted"/>
<dbReference type="Proteomes" id="UP000243006">
    <property type="component" value="Unassembled WGS sequence"/>
</dbReference>
<dbReference type="GO" id="GO:0038039">
    <property type="term" value="C:G protein-coupled receptor heterodimeric complex"/>
    <property type="evidence" value="ECO:0007669"/>
    <property type="project" value="TreeGrafter"/>
</dbReference>
<feature type="transmembrane region" description="Helical" evidence="9">
    <location>
        <begin position="96"/>
        <end position="116"/>
    </location>
</feature>
<sequence>MFSEKGERIALTQIEQLQDGKYEIMGFYDYRSENLTWLNKEKFVGITLSKPNKIPPDETIIQDKWLSVDFDLYLAFGLLGLLVIESGVIKESHPQVNNVMLVGFIIMFVSMLLFGLPVEEISISEKYFPLFCYGQVVTIMYGFTLSYGAMFSKILMVHRLGNITMKNWVDDYTDI</sequence>
<keyword evidence="5 9" id="KW-0472">Membrane</keyword>
<evidence type="ECO:0000256" key="7">
    <source>
        <dbReference type="ARBA" id="ARBA00023180"/>
    </source>
</evidence>
<evidence type="ECO:0000256" key="6">
    <source>
        <dbReference type="ARBA" id="ARBA00023170"/>
    </source>
</evidence>
<evidence type="ECO:0000256" key="1">
    <source>
        <dbReference type="ARBA" id="ARBA00004141"/>
    </source>
</evidence>
<dbReference type="AlphaFoldDB" id="A0A1Y3EKL6"/>
<keyword evidence="6" id="KW-0675">Receptor</keyword>
<keyword evidence="8" id="KW-0807">Transducer</keyword>
<name>A0A1Y3EKL6_9BILA</name>
<dbReference type="PANTHER" id="PTHR10519">
    <property type="entry name" value="GABA-B RECEPTOR"/>
    <property type="match status" value="1"/>
</dbReference>
<dbReference type="InterPro" id="IPR017978">
    <property type="entry name" value="GPCR_3_C"/>
</dbReference>
<evidence type="ECO:0000313" key="11">
    <source>
        <dbReference type="EMBL" id="OUC45644.1"/>
    </source>
</evidence>
<dbReference type="EMBL" id="LVZM01008815">
    <property type="protein sequence ID" value="OUC45644.1"/>
    <property type="molecule type" value="Genomic_DNA"/>
</dbReference>
<evidence type="ECO:0000259" key="10">
    <source>
        <dbReference type="Pfam" id="PF00003"/>
    </source>
</evidence>
<feature type="transmembrane region" description="Helical" evidence="9">
    <location>
        <begin position="72"/>
        <end position="89"/>
    </location>
</feature>
<evidence type="ECO:0000256" key="9">
    <source>
        <dbReference type="SAM" id="Phobius"/>
    </source>
</evidence>
<feature type="domain" description="G-protein coupled receptors family 3 profile" evidence="10">
    <location>
        <begin position="80"/>
        <end position="164"/>
    </location>
</feature>
<accession>A0A1Y3EKL6</accession>
<protein>
    <recommendedName>
        <fullName evidence="10">G-protein coupled receptors family 3 profile domain-containing protein</fullName>
    </recommendedName>
</protein>
<dbReference type="Gene3D" id="3.40.50.2300">
    <property type="match status" value="1"/>
</dbReference>
<dbReference type="GO" id="GO:0007214">
    <property type="term" value="P:gamma-aminobutyric acid signaling pathway"/>
    <property type="evidence" value="ECO:0007669"/>
    <property type="project" value="TreeGrafter"/>
</dbReference>
<evidence type="ECO:0000256" key="2">
    <source>
        <dbReference type="ARBA" id="ARBA00022692"/>
    </source>
</evidence>
<feature type="transmembrane region" description="Helical" evidence="9">
    <location>
        <begin position="128"/>
        <end position="150"/>
    </location>
</feature>
<dbReference type="Pfam" id="PF00003">
    <property type="entry name" value="7tm_3"/>
    <property type="match status" value="1"/>
</dbReference>
<evidence type="ECO:0000256" key="5">
    <source>
        <dbReference type="ARBA" id="ARBA00023136"/>
    </source>
</evidence>
<keyword evidence="3 9" id="KW-1133">Transmembrane helix</keyword>
<dbReference type="InterPro" id="IPR002455">
    <property type="entry name" value="GPCR3_GABA-B"/>
</dbReference>
<evidence type="ECO:0000256" key="3">
    <source>
        <dbReference type="ARBA" id="ARBA00022989"/>
    </source>
</evidence>
<keyword evidence="4" id="KW-0297">G-protein coupled receptor</keyword>
<dbReference type="PANTHER" id="PTHR10519:SF77">
    <property type="entry name" value="GAMMA-AMINOBUTYRIC ACID TYPE B RECEPTOR SUBUNIT 1"/>
    <property type="match status" value="1"/>
</dbReference>
<keyword evidence="2 9" id="KW-0812">Transmembrane</keyword>
<dbReference type="GO" id="GO:0004965">
    <property type="term" value="F:G protein-coupled GABA receptor activity"/>
    <property type="evidence" value="ECO:0007669"/>
    <property type="project" value="InterPro"/>
</dbReference>
<evidence type="ECO:0000256" key="4">
    <source>
        <dbReference type="ARBA" id="ARBA00023040"/>
    </source>
</evidence>